<dbReference type="Pfam" id="PF06058">
    <property type="entry name" value="DCP1"/>
    <property type="match status" value="1"/>
</dbReference>
<gene>
    <name evidence="5" type="ORF">QG37_03841</name>
</gene>
<dbReference type="CDD" id="cd09804">
    <property type="entry name" value="Dcp1"/>
    <property type="match status" value="1"/>
</dbReference>
<evidence type="ECO:0000256" key="3">
    <source>
        <dbReference type="ARBA" id="ARBA00022490"/>
    </source>
</evidence>
<reference evidence="6" key="1">
    <citation type="journal article" date="2015" name="BMC Genomics">
        <title>Draft genome of a commonly misdiagnosed multidrug resistant pathogen Candida auris.</title>
        <authorList>
            <person name="Chatterjee S."/>
            <person name="Alampalli S.V."/>
            <person name="Nageshan R.K."/>
            <person name="Chettiar S.T."/>
            <person name="Joshi S."/>
            <person name="Tatu U.S."/>
        </authorList>
    </citation>
    <scope>NUCLEOTIDE SEQUENCE [LARGE SCALE GENOMIC DNA]</scope>
    <source>
        <strain evidence="6">6684</strain>
    </source>
</reference>
<evidence type="ECO:0000313" key="5">
    <source>
        <dbReference type="EMBL" id="KND99296.1"/>
    </source>
</evidence>
<keyword evidence="3" id="KW-0963">Cytoplasm</keyword>
<dbReference type="GO" id="GO:0000290">
    <property type="term" value="P:deadenylation-dependent decapping of nuclear-transcribed mRNA"/>
    <property type="evidence" value="ECO:0007669"/>
    <property type="project" value="EnsemblFungi"/>
</dbReference>
<dbReference type="EMBL" id="LGST01000025">
    <property type="protein sequence ID" value="KND99296.1"/>
    <property type="molecule type" value="Genomic_DNA"/>
</dbReference>
<evidence type="ECO:0000256" key="4">
    <source>
        <dbReference type="ARBA" id="ARBA00022664"/>
    </source>
</evidence>
<evidence type="ECO:0000313" key="6">
    <source>
        <dbReference type="Proteomes" id="UP000037122"/>
    </source>
</evidence>
<name>A0A0L0NYP0_CANAR</name>
<dbReference type="PANTHER" id="PTHR16290">
    <property type="entry name" value="TRANSCRIPTION FACTOR SMIF DECAPPING ENZYME DCP1"/>
    <property type="match status" value="1"/>
</dbReference>
<dbReference type="VEuPathDB" id="FungiDB:CJJ09_004549"/>
<dbReference type="VEuPathDB" id="FungiDB:CJJ07_002871"/>
<dbReference type="GO" id="GO:0000932">
    <property type="term" value="C:P-body"/>
    <property type="evidence" value="ECO:0007669"/>
    <property type="project" value="EnsemblFungi"/>
</dbReference>
<dbReference type="VEuPathDB" id="FungiDB:B9J08_004517"/>
<dbReference type="GO" id="GO:0006397">
    <property type="term" value="P:mRNA processing"/>
    <property type="evidence" value="ECO:0007669"/>
    <property type="project" value="UniProtKB-KW"/>
</dbReference>
<dbReference type="GO" id="GO:0098562">
    <property type="term" value="C:cytoplasmic side of membrane"/>
    <property type="evidence" value="ECO:0007669"/>
    <property type="project" value="EnsemblFungi"/>
</dbReference>
<dbReference type="PANTHER" id="PTHR16290:SF0">
    <property type="entry name" value="DECAPPING PROTEIN 1, ISOFORM A"/>
    <property type="match status" value="1"/>
</dbReference>
<dbReference type="Proteomes" id="UP000037122">
    <property type="component" value="Unassembled WGS sequence"/>
</dbReference>
<dbReference type="Gene3D" id="2.30.29.30">
    <property type="entry name" value="Pleckstrin-homology domain (PH domain)/Phosphotyrosine-binding domain (PTB)"/>
    <property type="match status" value="1"/>
</dbReference>
<proteinExistence type="inferred from homology"/>
<comment type="similarity">
    <text evidence="2">Belongs to the DCP1 family.</text>
</comment>
<dbReference type="GO" id="GO:0003729">
    <property type="term" value="F:mRNA binding"/>
    <property type="evidence" value="ECO:0007669"/>
    <property type="project" value="EnsemblFungi"/>
</dbReference>
<dbReference type="GO" id="GO:0008047">
    <property type="term" value="F:enzyme activator activity"/>
    <property type="evidence" value="ECO:0007669"/>
    <property type="project" value="EnsemblFungi"/>
</dbReference>
<evidence type="ECO:0000256" key="1">
    <source>
        <dbReference type="ARBA" id="ARBA00004496"/>
    </source>
</evidence>
<dbReference type="AlphaFoldDB" id="A0A0L0NYP0"/>
<sequence length="223" mass="25767">MAPFGENNTIHCQLRNLFIPRDCTHALKWKLVSKPSFFHFIMAETDTKISAKRALDLYKSTLNFNVISRYDPNIKQLLYTTSHCVIYKFDESQEWEKTDYQGTLALYLRDFTPPAPGEQLGLDQLQRLFCYGLILLNRQSPECFSLGLLPNKVTKHFFPTGVQNNGNVEMDVEMNDNLIIVKDLIGDIYGLWIFNESDRKKLYQLMEFCLKNDVPITAPGPSK</sequence>
<dbReference type="InterPro" id="IPR010334">
    <property type="entry name" value="Dcp1"/>
</dbReference>
<organism evidence="5 6">
    <name type="scientific">Candidozyma auris</name>
    <name type="common">Yeast</name>
    <name type="synonym">Candida auris</name>
    <dbReference type="NCBI Taxonomy" id="498019"/>
    <lineage>
        <taxon>Eukaryota</taxon>
        <taxon>Fungi</taxon>
        <taxon>Dikarya</taxon>
        <taxon>Ascomycota</taxon>
        <taxon>Saccharomycotina</taxon>
        <taxon>Pichiomycetes</taxon>
        <taxon>Metschnikowiaceae</taxon>
        <taxon>Candidozyma</taxon>
    </lineage>
</organism>
<dbReference type="GO" id="GO:0031087">
    <property type="term" value="P:deadenylation-independent decapping of nuclear-transcribed mRNA"/>
    <property type="evidence" value="ECO:0007669"/>
    <property type="project" value="TreeGrafter"/>
</dbReference>
<dbReference type="GO" id="GO:0005634">
    <property type="term" value="C:nucleus"/>
    <property type="evidence" value="ECO:0007669"/>
    <property type="project" value="EnsemblFungi"/>
</dbReference>
<accession>A0A0L0NYP0</accession>
<dbReference type="SUPFAM" id="SSF50729">
    <property type="entry name" value="PH domain-like"/>
    <property type="match status" value="1"/>
</dbReference>
<dbReference type="VEuPathDB" id="FungiDB:CJI97_004935"/>
<dbReference type="VEuPathDB" id="FungiDB:QG37_03841"/>
<dbReference type="InterPro" id="IPR011993">
    <property type="entry name" value="PH-like_dom_sf"/>
</dbReference>
<evidence type="ECO:0000256" key="2">
    <source>
        <dbReference type="ARBA" id="ARBA00008778"/>
    </source>
</evidence>
<dbReference type="VEuPathDB" id="FungiDB:CJI96_0004634"/>
<comment type="subcellular location">
    <subcellularLocation>
        <location evidence="1">Cytoplasm</location>
    </subcellularLocation>
</comment>
<keyword evidence="4" id="KW-0507">mRNA processing</keyword>
<comment type="caution">
    <text evidence="5">The sequence shown here is derived from an EMBL/GenBank/DDBJ whole genome shotgun (WGS) entry which is preliminary data.</text>
</comment>
<protein>
    <submittedName>
        <fullName evidence="5">Uncharacterized protein</fullName>
    </submittedName>
</protein>
<dbReference type="GO" id="GO:0098745">
    <property type="term" value="C:RNA decapping complex"/>
    <property type="evidence" value="ECO:0007669"/>
    <property type="project" value="EnsemblFungi"/>
</dbReference>